<evidence type="ECO:0000313" key="2">
    <source>
        <dbReference type="Proteomes" id="UP001372338"/>
    </source>
</evidence>
<dbReference type="AlphaFoldDB" id="A0AAN9IAS5"/>
<proteinExistence type="predicted"/>
<gene>
    <name evidence="1" type="ORF">RIF29_18781</name>
</gene>
<reference evidence="1 2" key="1">
    <citation type="submission" date="2024-01" db="EMBL/GenBank/DDBJ databases">
        <title>The genomes of 5 underutilized Papilionoideae crops provide insights into root nodulation and disease resistanc.</title>
        <authorList>
            <person name="Yuan L."/>
        </authorList>
    </citation>
    <scope>NUCLEOTIDE SEQUENCE [LARGE SCALE GENOMIC DNA]</scope>
    <source>
        <strain evidence="1">ZHUSHIDOU_FW_LH</strain>
        <tissue evidence="1">Leaf</tissue>
    </source>
</reference>
<name>A0AAN9IAS5_CROPI</name>
<dbReference type="EMBL" id="JAYWIO010000004">
    <property type="protein sequence ID" value="KAK7266141.1"/>
    <property type="molecule type" value="Genomic_DNA"/>
</dbReference>
<comment type="caution">
    <text evidence="1">The sequence shown here is derived from an EMBL/GenBank/DDBJ whole genome shotgun (WGS) entry which is preliminary data.</text>
</comment>
<organism evidence="1 2">
    <name type="scientific">Crotalaria pallida</name>
    <name type="common">Smooth rattlebox</name>
    <name type="synonym">Crotalaria striata</name>
    <dbReference type="NCBI Taxonomy" id="3830"/>
    <lineage>
        <taxon>Eukaryota</taxon>
        <taxon>Viridiplantae</taxon>
        <taxon>Streptophyta</taxon>
        <taxon>Embryophyta</taxon>
        <taxon>Tracheophyta</taxon>
        <taxon>Spermatophyta</taxon>
        <taxon>Magnoliopsida</taxon>
        <taxon>eudicotyledons</taxon>
        <taxon>Gunneridae</taxon>
        <taxon>Pentapetalae</taxon>
        <taxon>rosids</taxon>
        <taxon>fabids</taxon>
        <taxon>Fabales</taxon>
        <taxon>Fabaceae</taxon>
        <taxon>Papilionoideae</taxon>
        <taxon>50 kb inversion clade</taxon>
        <taxon>genistoids sensu lato</taxon>
        <taxon>core genistoids</taxon>
        <taxon>Crotalarieae</taxon>
        <taxon>Crotalaria</taxon>
    </lineage>
</organism>
<sequence>MYVCDNKNRPLCLPHDSVSLLSLSHSLFLLIALSLNSISLSHSITPALSLIISSPHHRESRCHHHPLSHSPIITPPEIAAATTIEAITPIAVLRRNSSMEVEFKEQRKRRTVVDEREGGRQAYLVQKGKL</sequence>
<evidence type="ECO:0000313" key="1">
    <source>
        <dbReference type="EMBL" id="KAK7266141.1"/>
    </source>
</evidence>
<dbReference type="Proteomes" id="UP001372338">
    <property type="component" value="Unassembled WGS sequence"/>
</dbReference>
<accession>A0AAN9IAS5</accession>
<keyword evidence="2" id="KW-1185">Reference proteome</keyword>
<protein>
    <submittedName>
        <fullName evidence="1">Uncharacterized protein</fullName>
    </submittedName>
</protein>